<name>A0A069PD94_9BURK</name>
<dbReference type="Proteomes" id="UP000027466">
    <property type="component" value="Unassembled WGS sequence"/>
</dbReference>
<protein>
    <submittedName>
        <fullName evidence="1">Uncharacterized protein</fullName>
    </submittedName>
</protein>
<accession>A0A069PD94</accession>
<gene>
    <name evidence="1" type="ORF">BG61_39725</name>
</gene>
<sequence>MMIDLSISCTIDRPVAVVSIVKAVCATPQRLYAFPYDMAVESPLKAMASCPQDDGRARRFDAARHAIGHDVS</sequence>
<organism evidence="1 2">
    <name type="scientific">Caballeronia glathei</name>
    <dbReference type="NCBI Taxonomy" id="60547"/>
    <lineage>
        <taxon>Bacteria</taxon>
        <taxon>Pseudomonadati</taxon>
        <taxon>Pseudomonadota</taxon>
        <taxon>Betaproteobacteria</taxon>
        <taxon>Burkholderiales</taxon>
        <taxon>Burkholderiaceae</taxon>
        <taxon>Caballeronia</taxon>
    </lineage>
</organism>
<reference evidence="1 2" key="1">
    <citation type="submission" date="2014-03" db="EMBL/GenBank/DDBJ databases">
        <title>Draft Genome Sequences of Four Burkholderia Strains.</title>
        <authorList>
            <person name="Liu X.Y."/>
            <person name="Li C.X."/>
            <person name="Xu J.H."/>
        </authorList>
    </citation>
    <scope>NUCLEOTIDE SEQUENCE [LARGE SCALE GENOMIC DNA]</scope>
    <source>
        <strain evidence="1 2">DSM 50014</strain>
    </source>
</reference>
<evidence type="ECO:0000313" key="1">
    <source>
        <dbReference type="EMBL" id="KDR38492.1"/>
    </source>
</evidence>
<keyword evidence="2" id="KW-1185">Reference proteome</keyword>
<dbReference type="EMBL" id="JFHC01000088">
    <property type="protein sequence ID" value="KDR38492.1"/>
    <property type="molecule type" value="Genomic_DNA"/>
</dbReference>
<evidence type="ECO:0000313" key="2">
    <source>
        <dbReference type="Proteomes" id="UP000027466"/>
    </source>
</evidence>
<proteinExistence type="predicted"/>
<dbReference type="AlphaFoldDB" id="A0A069PD94"/>
<comment type="caution">
    <text evidence="1">The sequence shown here is derived from an EMBL/GenBank/DDBJ whole genome shotgun (WGS) entry which is preliminary data.</text>
</comment>